<dbReference type="Proteomes" id="UP000002218">
    <property type="component" value="Chromosome"/>
</dbReference>
<evidence type="ECO:0000313" key="1">
    <source>
        <dbReference type="EMBL" id="ACV79020.1"/>
    </source>
</evidence>
<evidence type="ECO:0000313" key="2">
    <source>
        <dbReference type="Proteomes" id="UP000002218"/>
    </source>
</evidence>
<dbReference type="RefSeq" id="WP_015747899.1">
    <property type="nucleotide sequence ID" value="NC_013235.1"/>
</dbReference>
<organism evidence="1 2">
    <name type="scientific">Nakamurella multipartita (strain ATCC 700099 / DSM 44233 / CIP 104796 / JCM 9543 / NBRC 105858 / Y-104)</name>
    <name type="common">Microsphaera multipartita</name>
    <dbReference type="NCBI Taxonomy" id="479431"/>
    <lineage>
        <taxon>Bacteria</taxon>
        <taxon>Bacillati</taxon>
        <taxon>Actinomycetota</taxon>
        <taxon>Actinomycetes</taxon>
        <taxon>Nakamurellales</taxon>
        <taxon>Nakamurellaceae</taxon>
        <taxon>Nakamurella</taxon>
    </lineage>
</organism>
<dbReference type="KEGG" id="nml:Namu_2674"/>
<reference evidence="2" key="1">
    <citation type="submission" date="2009-09" db="EMBL/GenBank/DDBJ databases">
        <title>The complete genome of Nakamurella multipartita DSM 44233.</title>
        <authorList>
            <consortium name="US DOE Joint Genome Institute (JGI-PGF)"/>
            <person name="Lucas S."/>
            <person name="Copeland A."/>
            <person name="Lapidus A."/>
            <person name="Glavina del Rio T."/>
            <person name="Dalin E."/>
            <person name="Tice H."/>
            <person name="Bruce D."/>
            <person name="Goodwin L."/>
            <person name="Pitluck S."/>
            <person name="Kyrpides N."/>
            <person name="Mavromatis K."/>
            <person name="Ivanova N."/>
            <person name="Ovchinnikova G."/>
            <person name="Sims D."/>
            <person name="Meincke L."/>
            <person name="Brettin T."/>
            <person name="Detter J.C."/>
            <person name="Han C."/>
            <person name="Larimer F."/>
            <person name="Land M."/>
            <person name="Hauser L."/>
            <person name="Markowitz V."/>
            <person name="Cheng J.-F."/>
            <person name="Hugenholtz P."/>
            <person name="Woyke T."/>
            <person name="Wu D."/>
            <person name="Klenk H.-P."/>
            <person name="Eisen J.A."/>
        </authorList>
    </citation>
    <scope>NUCLEOTIDE SEQUENCE [LARGE SCALE GENOMIC DNA]</scope>
    <source>
        <strain evidence="2">ATCC 700099 / DSM 44233 / CIP 104796 / JCM 9543 / NBRC 105858 / Y-104</strain>
    </source>
</reference>
<accession>C8X8G5</accession>
<reference evidence="1 2" key="2">
    <citation type="journal article" date="2010" name="Stand. Genomic Sci.">
        <title>Complete genome sequence of Nakamurella multipartita type strain (Y-104).</title>
        <authorList>
            <person name="Tice H."/>
            <person name="Mayilraj S."/>
            <person name="Sims D."/>
            <person name="Lapidus A."/>
            <person name="Nolan M."/>
            <person name="Lucas S."/>
            <person name="Glavina Del Rio T."/>
            <person name="Copeland A."/>
            <person name="Cheng J.F."/>
            <person name="Meincke L."/>
            <person name="Bruce D."/>
            <person name="Goodwin L."/>
            <person name="Pitluck S."/>
            <person name="Ivanova N."/>
            <person name="Mavromatis K."/>
            <person name="Ovchinnikova G."/>
            <person name="Pati A."/>
            <person name="Chen A."/>
            <person name="Palaniappan K."/>
            <person name="Land M."/>
            <person name="Hauser L."/>
            <person name="Chang Y.J."/>
            <person name="Jeffries C.D."/>
            <person name="Detter J.C."/>
            <person name="Brettin T."/>
            <person name="Rohde M."/>
            <person name="Goker M."/>
            <person name="Bristow J."/>
            <person name="Eisen J.A."/>
            <person name="Markowitz V."/>
            <person name="Hugenholtz P."/>
            <person name="Kyrpides N.C."/>
            <person name="Klenk H.P."/>
            <person name="Chen F."/>
        </authorList>
    </citation>
    <scope>NUCLEOTIDE SEQUENCE [LARGE SCALE GENOMIC DNA]</scope>
    <source>
        <strain evidence="2">ATCC 700099 / DSM 44233 / CIP 104796 / JCM 9543 / NBRC 105858 / Y-104</strain>
    </source>
</reference>
<sequence>MSNDDPAVTRVMIVPAGGEWLWSPMPLDDAAGAITAAVGHDYRALALTDQLTVLVGERDDPGIDVNPYLPAIGRLYGRPLTGRGSAVFTGGLVRVGQDLRVMPLSAAHCRRLVDVVDATQSRMLAIRPRRIDHPAG</sequence>
<dbReference type="HOGENOM" id="CLU_1873209_0_0_11"/>
<dbReference type="AlphaFoldDB" id="C8X8G5"/>
<gene>
    <name evidence="1" type="ordered locus">Namu_2674</name>
</gene>
<dbReference type="EMBL" id="CP001737">
    <property type="protein sequence ID" value="ACV79020.1"/>
    <property type="molecule type" value="Genomic_DNA"/>
</dbReference>
<keyword evidence="2" id="KW-1185">Reference proteome</keyword>
<protein>
    <submittedName>
        <fullName evidence="1">Uncharacterized protein</fullName>
    </submittedName>
</protein>
<name>C8X8G5_NAKMY</name>
<proteinExistence type="predicted"/>
<dbReference type="InParanoid" id="C8X8G5"/>
<dbReference type="STRING" id="479431.Namu_2674"/>